<dbReference type="Gene3D" id="3.40.50.1820">
    <property type="entry name" value="alpha/beta hydrolase"/>
    <property type="match status" value="1"/>
</dbReference>
<dbReference type="SUPFAM" id="SSF53474">
    <property type="entry name" value="alpha/beta-Hydrolases"/>
    <property type="match status" value="1"/>
</dbReference>
<name>A0A1G8PF71_9BACI</name>
<dbReference type="OrthoDB" id="53505at2"/>
<evidence type="ECO:0000259" key="3">
    <source>
        <dbReference type="Pfam" id="PF00561"/>
    </source>
</evidence>
<reference evidence="4 5" key="1">
    <citation type="submission" date="2016-10" db="EMBL/GenBank/DDBJ databases">
        <authorList>
            <person name="de Groot N.N."/>
        </authorList>
    </citation>
    <scope>NUCLEOTIDE SEQUENCE [LARGE SCALE GENOMIC DNA]</scope>
    <source>
        <strain evidence="4 5">DSM 21771</strain>
    </source>
</reference>
<dbReference type="Pfam" id="PF00561">
    <property type="entry name" value="Abhydrolase_1"/>
    <property type="match status" value="1"/>
</dbReference>
<organism evidence="4 5">
    <name type="scientific">Natribacillus halophilus</name>
    <dbReference type="NCBI Taxonomy" id="549003"/>
    <lineage>
        <taxon>Bacteria</taxon>
        <taxon>Bacillati</taxon>
        <taxon>Bacillota</taxon>
        <taxon>Bacilli</taxon>
        <taxon>Bacillales</taxon>
        <taxon>Bacillaceae</taxon>
        <taxon>Natribacillus</taxon>
    </lineage>
</organism>
<dbReference type="PANTHER" id="PTHR43798">
    <property type="entry name" value="MONOACYLGLYCEROL LIPASE"/>
    <property type="match status" value="1"/>
</dbReference>
<dbReference type="GO" id="GO:0016020">
    <property type="term" value="C:membrane"/>
    <property type="evidence" value="ECO:0007669"/>
    <property type="project" value="TreeGrafter"/>
</dbReference>
<dbReference type="InterPro" id="IPR000073">
    <property type="entry name" value="AB_hydrolase_1"/>
</dbReference>
<accession>A0A1G8PF71</accession>
<feature type="domain" description="AB hydrolase-1" evidence="3">
    <location>
        <begin position="35"/>
        <end position="186"/>
    </location>
</feature>
<dbReference type="PANTHER" id="PTHR43798:SF27">
    <property type="entry name" value="HYDROLASE ALPHA_BETA HYDROLASE FOLD FAMILY"/>
    <property type="match status" value="1"/>
</dbReference>
<dbReference type="PRINTS" id="PR00793">
    <property type="entry name" value="PROAMNOPTASE"/>
</dbReference>
<dbReference type="InterPro" id="IPR050266">
    <property type="entry name" value="AB_hydrolase_sf"/>
</dbReference>
<dbReference type="InterPro" id="IPR029058">
    <property type="entry name" value="AB_hydrolase_fold"/>
</dbReference>
<evidence type="ECO:0000313" key="4">
    <source>
        <dbReference type="EMBL" id="SDI91211.1"/>
    </source>
</evidence>
<protein>
    <submittedName>
        <fullName evidence="4">Proline-specific peptidase</fullName>
    </submittedName>
</protein>
<evidence type="ECO:0000313" key="5">
    <source>
        <dbReference type="Proteomes" id="UP000198853"/>
    </source>
</evidence>
<evidence type="ECO:0000256" key="1">
    <source>
        <dbReference type="ARBA" id="ARBA00010088"/>
    </source>
</evidence>
<dbReference type="Proteomes" id="UP000198853">
    <property type="component" value="Unassembled WGS sequence"/>
</dbReference>
<comment type="similarity">
    <text evidence="1">Belongs to the peptidase S33 family.</text>
</comment>
<keyword evidence="2" id="KW-0378">Hydrolase</keyword>
<gene>
    <name evidence="4" type="ORF">SAMN04488123_108113</name>
</gene>
<dbReference type="GO" id="GO:0006508">
    <property type="term" value="P:proteolysis"/>
    <property type="evidence" value="ECO:0007669"/>
    <property type="project" value="InterPro"/>
</dbReference>
<dbReference type="InterPro" id="IPR002410">
    <property type="entry name" value="Peptidase_S33"/>
</dbReference>
<evidence type="ECO:0000256" key="2">
    <source>
        <dbReference type="ARBA" id="ARBA00022801"/>
    </source>
</evidence>
<dbReference type="GO" id="GO:0004177">
    <property type="term" value="F:aminopeptidase activity"/>
    <property type="evidence" value="ECO:0007669"/>
    <property type="project" value="UniProtKB-EC"/>
</dbReference>
<dbReference type="EMBL" id="FNEN01000008">
    <property type="protein sequence ID" value="SDI91211.1"/>
    <property type="molecule type" value="Genomic_DNA"/>
</dbReference>
<sequence length="200" mass="22599">MYAHINGIKLYFDVDGAEYEVSGRELRHKPACFAIHGGPGGNHVAFKPYLDELKQTMQLIYIDQRGSGFSEEADPDTYTMEQNVEDIESLRQYLGLEKIWILGHSYGGMVAQSYAAQYEQNLYGLLIVTSAATGKFLALAKKFVETHGTTEQIAISEKLWAGDFQSDEEVAEFYRLMGPFYSVKVQKEGTEPRPDTKRSY</sequence>
<proteinExistence type="inferred from homology"/>
<keyword evidence="5" id="KW-1185">Reference proteome</keyword>
<dbReference type="AlphaFoldDB" id="A0A1G8PF71"/>